<feature type="domain" description="DUF4253" evidence="1">
    <location>
        <begin position="4"/>
        <end position="132"/>
    </location>
</feature>
<comment type="caution">
    <text evidence="2">The sequence shown here is derived from an EMBL/GenBank/DDBJ whole genome shotgun (WGS) entry which is preliminary data.</text>
</comment>
<dbReference type="Pfam" id="PF14062">
    <property type="entry name" value="DUF4253"/>
    <property type="match status" value="1"/>
</dbReference>
<dbReference type="Proteomes" id="UP000437131">
    <property type="component" value="Unassembled WGS sequence"/>
</dbReference>
<evidence type="ECO:0000313" key="3">
    <source>
        <dbReference type="Proteomes" id="UP000437131"/>
    </source>
</evidence>
<organism evidence="2 3">
    <name type="scientific">Cyanobacterium aponinum 0216</name>
    <dbReference type="NCBI Taxonomy" id="2676140"/>
    <lineage>
        <taxon>Bacteria</taxon>
        <taxon>Bacillati</taxon>
        <taxon>Cyanobacteriota</taxon>
        <taxon>Cyanophyceae</taxon>
        <taxon>Oscillatoriophycideae</taxon>
        <taxon>Chroococcales</taxon>
        <taxon>Geminocystaceae</taxon>
        <taxon>Cyanobacterium</taxon>
    </lineage>
</organism>
<dbReference type="RefSeq" id="WP_099436247.1">
    <property type="nucleotide sequence ID" value="NZ_WMIA01000016.1"/>
</dbReference>
<protein>
    <submittedName>
        <fullName evidence="2">DUF4253 domain-containing protein</fullName>
    </submittedName>
</protein>
<name>A0A844GUF6_9CHRO</name>
<reference evidence="2 3" key="1">
    <citation type="submission" date="2019-11" db="EMBL/GenBank/DDBJ databases">
        <title>Isolation of a new High Light Tolerant Cyanobacteria.</title>
        <authorList>
            <person name="Dobson Z."/>
            <person name="Vaughn N."/>
            <person name="Vaughn M."/>
            <person name="Fromme P."/>
            <person name="Mazor Y."/>
        </authorList>
    </citation>
    <scope>NUCLEOTIDE SEQUENCE [LARGE SCALE GENOMIC DNA]</scope>
    <source>
        <strain evidence="2 3">0216</strain>
    </source>
</reference>
<evidence type="ECO:0000259" key="1">
    <source>
        <dbReference type="Pfam" id="PF14062"/>
    </source>
</evidence>
<evidence type="ECO:0000313" key="2">
    <source>
        <dbReference type="EMBL" id="MTF39710.1"/>
    </source>
</evidence>
<dbReference type="InterPro" id="IPR025349">
    <property type="entry name" value="DUF4253"/>
</dbReference>
<accession>A0A844GUF6</accession>
<dbReference type="EMBL" id="WMIA01000016">
    <property type="protein sequence ID" value="MTF39710.1"/>
    <property type="molecule type" value="Genomic_DNA"/>
</dbReference>
<gene>
    <name evidence="2" type="ORF">GGC33_12355</name>
</gene>
<sequence length="132" mass="15249">MINLEVIKHYQTNGINCDVTTKDVINKLQDWDRRFGVTISDVEHDQVTVYFQTLPDNLQELAIEIYDFCPDVIDQGYGCMDDMLSMMSESGQEINEEIRALLEGVDMDNPDFGLQILANVLKIEQKVSLWWD</sequence>
<proteinExistence type="predicted"/>
<dbReference type="AlphaFoldDB" id="A0A844GUF6"/>